<name>A0A5C6A8F5_9BACT</name>
<gene>
    <name evidence="1" type="ORF">Pla100_27200</name>
</gene>
<dbReference type="AlphaFoldDB" id="A0A5C6A8F5"/>
<dbReference type="EMBL" id="SJPM01000005">
    <property type="protein sequence ID" value="TWT96244.1"/>
    <property type="molecule type" value="Genomic_DNA"/>
</dbReference>
<comment type="caution">
    <text evidence="1">The sequence shown here is derived from an EMBL/GenBank/DDBJ whole genome shotgun (WGS) entry which is preliminary data.</text>
</comment>
<sequence length="366" mass="40016">MSSTANETDFQTLHQDDLAKLVQVEGQPCVSILMPTHIKGSETKQDPIRLKNLVKKAASLLNEKGHDASVLDSLQRFIRDEAFWQHQGHGLAIYLANDDVRCLRLNRNIDEMVHVGDHFLVSPLIQETNSQGRYFTLALSWDRATLYRCEGDSMTIVETQRLPAGFDDLVLPRDPEESLQNTSHRTLGNTGGASIGMFHGQGEGEDKIEADRDQYLSIVGDQVSGAIYNTGMPLVIVATQEVTGHFNATTQTNVDAHVDGSPSSMSETELHQAAHKAIASQLQTDHNSLNERLGTAMAGSQASQRIEDIVAAAQTGKVDTLLICDIACEQTNTAVVATIAQGGKVYRCESERVPGTKSKIAAIYRY</sequence>
<dbReference type="Proteomes" id="UP000316213">
    <property type="component" value="Unassembled WGS sequence"/>
</dbReference>
<evidence type="ECO:0000313" key="1">
    <source>
        <dbReference type="EMBL" id="TWT96244.1"/>
    </source>
</evidence>
<dbReference type="RefSeq" id="WP_146578196.1">
    <property type="nucleotide sequence ID" value="NZ_SJPM01000005.1"/>
</dbReference>
<dbReference type="Pfam" id="PF18845">
    <property type="entry name" value="baeRF_family3"/>
    <property type="match status" value="1"/>
</dbReference>
<proteinExistence type="predicted"/>
<evidence type="ECO:0000313" key="2">
    <source>
        <dbReference type="Proteomes" id="UP000316213"/>
    </source>
</evidence>
<accession>A0A5C6A8F5</accession>
<dbReference type="OrthoDB" id="4393931at2"/>
<keyword evidence="2" id="KW-1185">Reference proteome</keyword>
<protein>
    <submittedName>
        <fullName evidence="1">Uncharacterized protein</fullName>
    </submittedName>
</protein>
<organism evidence="1 2">
    <name type="scientific">Neorhodopirellula pilleata</name>
    <dbReference type="NCBI Taxonomy" id="2714738"/>
    <lineage>
        <taxon>Bacteria</taxon>
        <taxon>Pseudomonadati</taxon>
        <taxon>Planctomycetota</taxon>
        <taxon>Planctomycetia</taxon>
        <taxon>Pirellulales</taxon>
        <taxon>Pirellulaceae</taxon>
        <taxon>Neorhodopirellula</taxon>
    </lineage>
</organism>
<reference evidence="1 2" key="1">
    <citation type="submission" date="2019-02" db="EMBL/GenBank/DDBJ databases">
        <title>Deep-cultivation of Planctomycetes and their phenomic and genomic characterization uncovers novel biology.</title>
        <authorList>
            <person name="Wiegand S."/>
            <person name="Jogler M."/>
            <person name="Boedeker C."/>
            <person name="Pinto D."/>
            <person name="Vollmers J."/>
            <person name="Rivas-Marin E."/>
            <person name="Kohn T."/>
            <person name="Peeters S.H."/>
            <person name="Heuer A."/>
            <person name="Rast P."/>
            <person name="Oberbeckmann S."/>
            <person name="Bunk B."/>
            <person name="Jeske O."/>
            <person name="Meyerdierks A."/>
            <person name="Storesund J.E."/>
            <person name="Kallscheuer N."/>
            <person name="Luecker S."/>
            <person name="Lage O.M."/>
            <person name="Pohl T."/>
            <person name="Merkel B.J."/>
            <person name="Hornburger P."/>
            <person name="Mueller R.-W."/>
            <person name="Bruemmer F."/>
            <person name="Labrenz M."/>
            <person name="Spormann A.M."/>
            <person name="Op Den Camp H."/>
            <person name="Overmann J."/>
            <person name="Amann R."/>
            <person name="Jetten M.S.M."/>
            <person name="Mascher T."/>
            <person name="Medema M.H."/>
            <person name="Devos D.P."/>
            <person name="Kaster A.-K."/>
            <person name="Ovreas L."/>
            <person name="Rohde M."/>
            <person name="Galperin M.Y."/>
            <person name="Jogler C."/>
        </authorList>
    </citation>
    <scope>NUCLEOTIDE SEQUENCE [LARGE SCALE GENOMIC DNA]</scope>
    <source>
        <strain evidence="1 2">Pla100</strain>
    </source>
</reference>
<dbReference type="InterPro" id="IPR041289">
    <property type="entry name" value="Bact_RF_family3"/>
</dbReference>